<organism evidence="2">
    <name type="scientific">Micrococcus phage Olihed</name>
    <dbReference type="NCBI Taxonomy" id="3092209"/>
    <lineage>
        <taxon>Viruses</taxon>
        <taxon>Duplodnaviria</taxon>
        <taxon>Heunggongvirae</taxon>
        <taxon>Uroviricota</taxon>
        <taxon>Caudoviricetes</taxon>
    </lineage>
</organism>
<feature type="region of interest" description="Disordered" evidence="1">
    <location>
        <begin position="45"/>
        <end position="73"/>
    </location>
</feature>
<dbReference type="EMBL" id="OR756648">
    <property type="protein sequence ID" value="WZE63383.1"/>
    <property type="molecule type" value="Genomic_DNA"/>
</dbReference>
<sequence>MASKGIVVEHKGNGMQFAVSEVNFNPKTQKKVRDLKPGESVLTYRPRHKQSLAEVAGAKTEGANTGTQEKEGK</sequence>
<reference evidence="2" key="1">
    <citation type="submission" date="2023-10" db="EMBL/GenBank/DDBJ databases">
        <title>Two new lytic phages for Micrococcus sp. strain 1402.</title>
        <authorList>
            <person name="Petrzik K."/>
        </authorList>
    </citation>
    <scope>NUCLEOTIDE SEQUENCE</scope>
</reference>
<name>A0AAU6R5U9_9CAUD</name>
<accession>A0AAU6R5U9</accession>
<proteinExistence type="predicted"/>
<evidence type="ECO:0000256" key="1">
    <source>
        <dbReference type="SAM" id="MobiDB-lite"/>
    </source>
</evidence>
<evidence type="ECO:0000313" key="2">
    <source>
        <dbReference type="EMBL" id="WZE63383.1"/>
    </source>
</evidence>
<protein>
    <submittedName>
        <fullName evidence="2">Uncharacterized protein</fullName>
    </submittedName>
</protein>